<feature type="region of interest" description="Disordered" evidence="1">
    <location>
        <begin position="1"/>
        <end position="76"/>
    </location>
</feature>
<accession>A0A9P7QXD5</accession>
<dbReference type="Proteomes" id="UP000699042">
    <property type="component" value="Unassembled WGS sequence"/>
</dbReference>
<keyword evidence="3" id="KW-1185">Reference proteome</keyword>
<proteinExistence type="predicted"/>
<name>A0A9P7QXD5_9PEZI</name>
<gene>
    <name evidence="2" type="ORF">JMJ77_011563</name>
</gene>
<evidence type="ECO:0000313" key="3">
    <source>
        <dbReference type="Proteomes" id="UP000699042"/>
    </source>
</evidence>
<protein>
    <submittedName>
        <fullName evidence="2">Uncharacterized protein</fullName>
    </submittedName>
</protein>
<evidence type="ECO:0000256" key="1">
    <source>
        <dbReference type="SAM" id="MobiDB-lite"/>
    </source>
</evidence>
<dbReference type="AlphaFoldDB" id="A0A9P7QXD5"/>
<feature type="non-terminal residue" evidence="2">
    <location>
        <position position="1"/>
    </location>
</feature>
<evidence type="ECO:0000313" key="2">
    <source>
        <dbReference type="EMBL" id="KAG7043741.1"/>
    </source>
</evidence>
<dbReference type="EMBL" id="JAESDN010000011">
    <property type="protein sequence ID" value="KAG7043741.1"/>
    <property type="molecule type" value="Genomic_DNA"/>
</dbReference>
<feature type="compositionally biased region" description="Basic and acidic residues" evidence="1">
    <location>
        <begin position="43"/>
        <end position="67"/>
    </location>
</feature>
<comment type="caution">
    <text evidence="2">The sequence shown here is derived from an EMBL/GenBank/DDBJ whole genome shotgun (WGS) entry which is preliminary data.</text>
</comment>
<organism evidence="2 3">
    <name type="scientific">Colletotrichum scovillei</name>
    <dbReference type="NCBI Taxonomy" id="1209932"/>
    <lineage>
        <taxon>Eukaryota</taxon>
        <taxon>Fungi</taxon>
        <taxon>Dikarya</taxon>
        <taxon>Ascomycota</taxon>
        <taxon>Pezizomycotina</taxon>
        <taxon>Sordariomycetes</taxon>
        <taxon>Hypocreomycetidae</taxon>
        <taxon>Glomerellales</taxon>
        <taxon>Glomerellaceae</taxon>
        <taxon>Colletotrichum</taxon>
        <taxon>Colletotrichum acutatum species complex</taxon>
    </lineage>
</organism>
<sequence>VEEGGGRRRGEQQRHEAGRRKEVSQHAGQILNDERMSVLAKQLHGENEARNECDDGDECEHGTEKKRTTTTRSWTRGAKTAHFRVRPLKVPGARTESPLNVSTIVARRPWFPGHALTALVRSHAVKLGPGLRGLRNGTRLPVWDGERDSSVLRWLTLMPTEYRLHSVQTLRRSSRSAVRTLSRRQAQP</sequence>
<reference evidence="2" key="1">
    <citation type="submission" date="2021-05" db="EMBL/GenBank/DDBJ databases">
        <title>Comparative genomics of three Colletotrichum scovillei strains and genetic complementation revealed genes involved fungal growth and virulence on chili pepper.</title>
        <authorList>
            <person name="Hsieh D.-K."/>
            <person name="Chuang S.-C."/>
            <person name="Chen C.-Y."/>
            <person name="Chao Y.-T."/>
            <person name="Lu M.-Y.J."/>
            <person name="Lee M.-H."/>
            <person name="Shih M.-C."/>
        </authorList>
    </citation>
    <scope>NUCLEOTIDE SEQUENCE</scope>
    <source>
        <strain evidence="2">Coll-153</strain>
    </source>
</reference>
<feature type="compositionally biased region" description="Basic and acidic residues" evidence="1">
    <location>
        <begin position="1"/>
        <end position="24"/>
    </location>
</feature>